<dbReference type="PANTHER" id="PTHR47446">
    <property type="entry name" value="RING-TYPE E3 UBIQUITIN TRANSFERASE"/>
    <property type="match status" value="1"/>
</dbReference>
<name>A0A9N8HT03_9STRA</name>
<dbReference type="Gene3D" id="3.30.40.10">
    <property type="entry name" value="Zinc/RING finger domain, C3HC4 (zinc finger)"/>
    <property type="match status" value="1"/>
</dbReference>
<keyword evidence="4" id="KW-1185">Reference proteome</keyword>
<proteinExistence type="predicted"/>
<organism evidence="3 4">
    <name type="scientific">Seminavis robusta</name>
    <dbReference type="NCBI Taxonomy" id="568900"/>
    <lineage>
        <taxon>Eukaryota</taxon>
        <taxon>Sar</taxon>
        <taxon>Stramenopiles</taxon>
        <taxon>Ochrophyta</taxon>
        <taxon>Bacillariophyta</taxon>
        <taxon>Bacillariophyceae</taxon>
        <taxon>Bacillariophycidae</taxon>
        <taxon>Naviculales</taxon>
        <taxon>Naviculaceae</taxon>
        <taxon>Seminavis</taxon>
    </lineage>
</organism>
<dbReference type="SMART" id="SM00504">
    <property type="entry name" value="Ubox"/>
    <property type="match status" value="1"/>
</dbReference>
<dbReference type="InterPro" id="IPR003613">
    <property type="entry name" value="Ubox_domain"/>
</dbReference>
<dbReference type="InterPro" id="IPR052858">
    <property type="entry name" value="E3_ubiquitin-ligase_LIN"/>
</dbReference>
<feature type="domain" description="U-box" evidence="2">
    <location>
        <begin position="114"/>
        <end position="189"/>
    </location>
</feature>
<dbReference type="Proteomes" id="UP001153069">
    <property type="component" value="Unassembled WGS sequence"/>
</dbReference>
<dbReference type="GO" id="GO:0016567">
    <property type="term" value="P:protein ubiquitination"/>
    <property type="evidence" value="ECO:0007669"/>
    <property type="project" value="InterPro"/>
</dbReference>
<dbReference type="AlphaFoldDB" id="A0A9N8HT03"/>
<feature type="compositionally biased region" description="Acidic residues" evidence="1">
    <location>
        <begin position="90"/>
        <end position="107"/>
    </location>
</feature>
<dbReference type="EMBL" id="CAICTM010001512">
    <property type="protein sequence ID" value="CAB9524262.1"/>
    <property type="molecule type" value="Genomic_DNA"/>
</dbReference>
<dbReference type="GO" id="GO:0004842">
    <property type="term" value="F:ubiquitin-protein transferase activity"/>
    <property type="evidence" value="ECO:0007669"/>
    <property type="project" value="InterPro"/>
</dbReference>
<protein>
    <submittedName>
        <fullName evidence="3">E3 ubiquitin-protein ligase LIN</fullName>
    </submittedName>
</protein>
<evidence type="ECO:0000313" key="3">
    <source>
        <dbReference type="EMBL" id="CAB9524262.1"/>
    </source>
</evidence>
<dbReference type="Pfam" id="PF04564">
    <property type="entry name" value="U-box"/>
    <property type="match status" value="1"/>
</dbReference>
<comment type="caution">
    <text evidence="3">The sequence shown here is derived from an EMBL/GenBank/DDBJ whole genome shotgun (WGS) entry which is preliminary data.</text>
</comment>
<gene>
    <name evidence="3" type="ORF">SEMRO_1514_G278930.1</name>
</gene>
<evidence type="ECO:0000256" key="1">
    <source>
        <dbReference type="SAM" id="MobiDB-lite"/>
    </source>
</evidence>
<feature type="region of interest" description="Disordered" evidence="1">
    <location>
        <begin position="67"/>
        <end position="115"/>
    </location>
</feature>
<accession>A0A9N8HT03</accession>
<dbReference type="OrthoDB" id="424220at2759"/>
<evidence type="ECO:0000259" key="2">
    <source>
        <dbReference type="PROSITE" id="PS51698"/>
    </source>
</evidence>
<feature type="compositionally biased region" description="Acidic residues" evidence="1">
    <location>
        <begin position="191"/>
        <end position="200"/>
    </location>
</feature>
<dbReference type="InterPro" id="IPR013083">
    <property type="entry name" value="Znf_RING/FYVE/PHD"/>
</dbReference>
<sequence length="259" mass="29167">MPEAIASASASSLSLGQLLNARQNLTTIDKALSQIQQLLEQKESLEAEIVALKREKSKLTHEVVSLRNECDDDSSRKASSLPDLGIAFGGDDDSSSYDSDDSDEEMTNSERKAKAPEHFICPLTLEIMKHPMQQKGTQNNYERGAILEWIYFGKATCPMTRRVLHPGDFVENTVLEREIESWLEKYGVLDESADDDEDNGDPIPTLTPEEEEMQQQRLQVVQVKRVGSHNELMGLRDRVLRKQAARARRRMSTHGGLRV</sequence>
<feature type="region of interest" description="Disordered" evidence="1">
    <location>
        <begin position="190"/>
        <end position="212"/>
    </location>
</feature>
<evidence type="ECO:0000313" key="4">
    <source>
        <dbReference type="Proteomes" id="UP001153069"/>
    </source>
</evidence>
<reference evidence="3" key="1">
    <citation type="submission" date="2020-06" db="EMBL/GenBank/DDBJ databases">
        <authorList>
            <consortium name="Plant Systems Biology data submission"/>
        </authorList>
    </citation>
    <scope>NUCLEOTIDE SEQUENCE</scope>
    <source>
        <strain evidence="3">D6</strain>
    </source>
</reference>
<dbReference type="PROSITE" id="PS51698">
    <property type="entry name" value="U_BOX"/>
    <property type="match status" value="1"/>
</dbReference>
<dbReference type="PANTHER" id="PTHR47446:SF2">
    <property type="entry name" value="RING-TYPE E3 UBIQUITIN TRANSFERASE"/>
    <property type="match status" value="1"/>
</dbReference>
<dbReference type="SUPFAM" id="SSF57850">
    <property type="entry name" value="RING/U-box"/>
    <property type="match status" value="1"/>
</dbReference>